<dbReference type="Proteomes" id="UP000298763">
    <property type="component" value="Chromosome"/>
</dbReference>
<name>A0ABX5UE02_9BURK</name>
<protein>
    <submittedName>
        <fullName evidence="3">Diguanylate cyclase</fullName>
    </submittedName>
</protein>
<dbReference type="Gene3D" id="3.30.70.270">
    <property type="match status" value="1"/>
</dbReference>
<dbReference type="InterPro" id="IPR029787">
    <property type="entry name" value="Nucleotide_cyclase"/>
</dbReference>
<sequence>MVMETINRLRRSLARWILPVDPGTATGQGTVSDSERGFRAITDNISGIIIQFDAQGRILFANAMVTARLGRSNEQLLGHHLRDVAPPEVFALVERYFERALTGEQVAFEVAFPVKGVHTHFSGSYVPEFDAAGKLLSVYALWLDITERKQVELRHAAGERRWLTIADNLPALIAYVDSDLRFEFCNATFSTWTGLQPAELLGRSILDVIVAAGPRRAEAIRHNLQRGLNGERVEFELGPDPEYDTDPAKAKRWLQVTIVPQVGEGGMVEGIHLLSSDVSSLKQVQQTLAGLARFDELTGLPNRYHLNEKLADATRRNSRSGLPMGVIFLDIDHFKQINDTLGHGVGDSVLREFGRRLSGCVRECDTVARLGGDEFLIVLENIGDSSTLETVGAKILEGLTPPFALPGGPLQVSSSIGLAFAAGPGIVPMDLLECADVALYDAKRAGRATYRLNRYAGGAAPALQANC</sequence>
<dbReference type="Pfam" id="PF08448">
    <property type="entry name" value="PAS_4"/>
    <property type="match status" value="2"/>
</dbReference>
<organism evidence="3 4">
    <name type="scientific">Pseudoduganella umbonata</name>
    <dbReference type="NCBI Taxonomy" id="864828"/>
    <lineage>
        <taxon>Bacteria</taxon>
        <taxon>Pseudomonadati</taxon>
        <taxon>Pseudomonadota</taxon>
        <taxon>Betaproteobacteria</taxon>
        <taxon>Burkholderiales</taxon>
        <taxon>Oxalobacteraceae</taxon>
        <taxon>Telluria group</taxon>
        <taxon>Pseudoduganella</taxon>
    </lineage>
</organism>
<dbReference type="PROSITE" id="PS50112">
    <property type="entry name" value="PAS"/>
    <property type="match status" value="2"/>
</dbReference>
<dbReference type="InterPro" id="IPR000014">
    <property type="entry name" value="PAS"/>
</dbReference>
<dbReference type="InterPro" id="IPR013656">
    <property type="entry name" value="PAS_4"/>
</dbReference>
<dbReference type="SMART" id="SM00091">
    <property type="entry name" value="PAS"/>
    <property type="match status" value="2"/>
</dbReference>
<dbReference type="InterPro" id="IPR052155">
    <property type="entry name" value="Biofilm_reg_signaling"/>
</dbReference>
<evidence type="ECO:0000313" key="4">
    <source>
        <dbReference type="Proteomes" id="UP000298763"/>
    </source>
</evidence>
<dbReference type="CDD" id="cd01949">
    <property type="entry name" value="GGDEF"/>
    <property type="match status" value="1"/>
</dbReference>
<dbReference type="PANTHER" id="PTHR44757">
    <property type="entry name" value="DIGUANYLATE CYCLASE DGCP"/>
    <property type="match status" value="1"/>
</dbReference>
<dbReference type="PROSITE" id="PS50887">
    <property type="entry name" value="GGDEF"/>
    <property type="match status" value="1"/>
</dbReference>
<dbReference type="PANTHER" id="PTHR44757:SF2">
    <property type="entry name" value="BIOFILM ARCHITECTURE MAINTENANCE PROTEIN MBAA"/>
    <property type="match status" value="1"/>
</dbReference>
<dbReference type="SUPFAM" id="SSF55073">
    <property type="entry name" value="Nucleotide cyclase"/>
    <property type="match status" value="1"/>
</dbReference>
<dbReference type="SUPFAM" id="SSF55785">
    <property type="entry name" value="PYP-like sensor domain (PAS domain)"/>
    <property type="match status" value="2"/>
</dbReference>
<accession>A0ABX5UE02</accession>
<keyword evidence="4" id="KW-1185">Reference proteome</keyword>
<evidence type="ECO:0000259" key="1">
    <source>
        <dbReference type="PROSITE" id="PS50112"/>
    </source>
</evidence>
<dbReference type="NCBIfam" id="TIGR00229">
    <property type="entry name" value="sensory_box"/>
    <property type="match status" value="2"/>
</dbReference>
<proteinExistence type="predicted"/>
<feature type="domain" description="PAS" evidence="1">
    <location>
        <begin position="34"/>
        <end position="104"/>
    </location>
</feature>
<dbReference type="NCBIfam" id="TIGR00254">
    <property type="entry name" value="GGDEF"/>
    <property type="match status" value="1"/>
</dbReference>
<dbReference type="Gene3D" id="3.30.450.20">
    <property type="entry name" value="PAS domain"/>
    <property type="match status" value="2"/>
</dbReference>
<dbReference type="InterPro" id="IPR000160">
    <property type="entry name" value="GGDEF_dom"/>
</dbReference>
<evidence type="ECO:0000313" key="3">
    <source>
        <dbReference type="EMBL" id="QCP10002.1"/>
    </source>
</evidence>
<feature type="domain" description="GGDEF" evidence="2">
    <location>
        <begin position="322"/>
        <end position="455"/>
    </location>
</feature>
<feature type="domain" description="PAS" evidence="1">
    <location>
        <begin position="158"/>
        <end position="231"/>
    </location>
</feature>
<reference evidence="3 4" key="1">
    <citation type="submission" date="2019-05" db="EMBL/GenBank/DDBJ databases">
        <title>Draft Genome Sequences of Six Type Strains of the Genus Massilia.</title>
        <authorList>
            <person name="Miess H."/>
            <person name="Frediansyhah A."/>
            <person name="Gross H."/>
        </authorList>
    </citation>
    <scope>NUCLEOTIDE SEQUENCE [LARGE SCALE GENOMIC DNA]</scope>
    <source>
        <strain evidence="3 4">DSMZ 26121</strain>
    </source>
</reference>
<dbReference type="InterPro" id="IPR035965">
    <property type="entry name" value="PAS-like_dom_sf"/>
</dbReference>
<dbReference type="CDD" id="cd00130">
    <property type="entry name" value="PAS"/>
    <property type="match status" value="2"/>
</dbReference>
<dbReference type="EMBL" id="CP040017">
    <property type="protein sequence ID" value="QCP10002.1"/>
    <property type="molecule type" value="Genomic_DNA"/>
</dbReference>
<dbReference type="SMART" id="SM00267">
    <property type="entry name" value="GGDEF"/>
    <property type="match status" value="1"/>
</dbReference>
<gene>
    <name evidence="3" type="ORF">FCL38_05875</name>
</gene>
<dbReference type="Pfam" id="PF00990">
    <property type="entry name" value="GGDEF"/>
    <property type="match status" value="1"/>
</dbReference>
<evidence type="ECO:0000259" key="2">
    <source>
        <dbReference type="PROSITE" id="PS50887"/>
    </source>
</evidence>
<dbReference type="InterPro" id="IPR043128">
    <property type="entry name" value="Rev_trsase/Diguanyl_cyclase"/>
</dbReference>